<evidence type="ECO:0000313" key="1">
    <source>
        <dbReference type="EMBL" id="OUM20054.1"/>
    </source>
</evidence>
<dbReference type="AlphaFoldDB" id="A0A252F2N9"/>
<dbReference type="RefSeq" id="WP_087020776.1">
    <property type="nucleotide sequence ID" value="NZ_CP178353.1"/>
</dbReference>
<accession>A0A252F2N9</accession>
<dbReference type="EMBL" id="NHOC01000008">
    <property type="protein sequence ID" value="OUM20054.1"/>
    <property type="molecule type" value="Genomic_DNA"/>
</dbReference>
<name>A0A252F2N9_9FIRM</name>
<keyword evidence="2" id="KW-1185">Reference proteome</keyword>
<dbReference type="PANTHER" id="PTHR46638:SF1">
    <property type="entry name" value="CORRINOID ADENOSYLTRANSFERASE"/>
    <property type="match status" value="1"/>
</dbReference>
<dbReference type="SUPFAM" id="SSF52540">
    <property type="entry name" value="P-loop containing nucleoside triphosphate hydrolases"/>
    <property type="match status" value="1"/>
</dbReference>
<dbReference type="GO" id="GO:0005524">
    <property type="term" value="F:ATP binding"/>
    <property type="evidence" value="ECO:0007669"/>
    <property type="project" value="InterPro"/>
</dbReference>
<dbReference type="OrthoDB" id="9810309at2"/>
<organism evidence="1 2">
    <name type="scientific">Butyricicoccus porcorum</name>
    <dbReference type="NCBI Taxonomy" id="1945634"/>
    <lineage>
        <taxon>Bacteria</taxon>
        <taxon>Bacillati</taxon>
        <taxon>Bacillota</taxon>
        <taxon>Clostridia</taxon>
        <taxon>Eubacteriales</taxon>
        <taxon>Butyricicoccaceae</taxon>
        <taxon>Butyricicoccus</taxon>
    </lineage>
</organism>
<comment type="caution">
    <text evidence="1">The sequence shown here is derived from an EMBL/GenBank/DDBJ whole genome shotgun (WGS) entry which is preliminary data.</text>
</comment>
<proteinExistence type="predicted"/>
<evidence type="ECO:0000313" key="2">
    <source>
        <dbReference type="Proteomes" id="UP000194903"/>
    </source>
</evidence>
<dbReference type="Gene3D" id="3.40.50.300">
    <property type="entry name" value="P-loop containing nucleotide triphosphate hydrolases"/>
    <property type="match status" value="1"/>
</dbReference>
<dbReference type="GO" id="GO:0008817">
    <property type="term" value="F:corrinoid adenosyltransferase activity"/>
    <property type="evidence" value="ECO:0007669"/>
    <property type="project" value="InterPro"/>
</dbReference>
<keyword evidence="1" id="KW-0808">Transferase</keyword>
<dbReference type="GO" id="GO:0009236">
    <property type="term" value="P:cobalamin biosynthetic process"/>
    <property type="evidence" value="ECO:0007669"/>
    <property type="project" value="InterPro"/>
</dbReference>
<dbReference type="PANTHER" id="PTHR46638">
    <property type="entry name" value="CORRINOID ADENOSYLTRANSFERASE"/>
    <property type="match status" value="1"/>
</dbReference>
<sequence length="173" mass="19154">MEQGLLHIYCGDGKGKTTCAFGLALRCAGCGYAVRIAQFLKSGETGEVCAIQNIPNVELLRAKQGTKFTFQMNAEERAQAARDHTALLDQAFAQTEHLRLLVLDEIMAACSTGMVNEEHLIDLLLHRPQGLEVVMTGRNPSDRLLELAGYVTEMRKIKHPYEQGIAARRGIER</sequence>
<protein>
    <submittedName>
        <fullName evidence="1">Cob(I)yrinic acid a,c-diamide adenosyltransferase</fullName>
    </submittedName>
</protein>
<dbReference type="InterPro" id="IPR003724">
    <property type="entry name" value="CblAdoTrfase_CobA"/>
</dbReference>
<reference evidence="1 2" key="1">
    <citation type="submission" date="2017-05" db="EMBL/GenBank/DDBJ databases">
        <title>Butyricicoccus porcorum sp. nov. a butyrate-producing bacterium from the swine intestinal tract.</title>
        <authorList>
            <person name="Trachsel J."/>
            <person name="Humphrey S."/>
            <person name="Allen H.K."/>
        </authorList>
    </citation>
    <scope>NUCLEOTIDE SEQUENCE [LARGE SCALE GENOMIC DNA]</scope>
    <source>
        <strain evidence="1">BB10</strain>
    </source>
</reference>
<dbReference type="PIRSF" id="PIRSF015617">
    <property type="entry name" value="Adensltrnsf_CobA"/>
    <property type="match status" value="1"/>
</dbReference>
<dbReference type="Pfam" id="PF02572">
    <property type="entry name" value="CobA_CobO_BtuR"/>
    <property type="match status" value="1"/>
</dbReference>
<dbReference type="InterPro" id="IPR027417">
    <property type="entry name" value="P-loop_NTPase"/>
</dbReference>
<gene>
    <name evidence="1" type="ORF">CBW42_09960</name>
</gene>
<dbReference type="Proteomes" id="UP000194903">
    <property type="component" value="Unassembled WGS sequence"/>
</dbReference>